<accession>U4K4D9</accession>
<dbReference type="Proteomes" id="UP000016895">
    <property type="component" value="Chromosome 1"/>
</dbReference>
<dbReference type="CDD" id="cd04688">
    <property type="entry name" value="NUDIX_Hydrolase"/>
    <property type="match status" value="1"/>
</dbReference>
<dbReference type="InterPro" id="IPR020084">
    <property type="entry name" value="NUDIX_hydrolase_CS"/>
</dbReference>
<dbReference type="STRING" id="28173.VIBNI_A1395"/>
<dbReference type="RefSeq" id="WP_022550452.1">
    <property type="nucleotide sequence ID" value="NC_022528.1"/>
</dbReference>
<evidence type="ECO:0000313" key="4">
    <source>
        <dbReference type="EMBL" id="CCO57524.1"/>
    </source>
</evidence>
<evidence type="ECO:0000313" key="5">
    <source>
        <dbReference type="Proteomes" id="UP000016895"/>
    </source>
</evidence>
<evidence type="ECO:0000259" key="3">
    <source>
        <dbReference type="PROSITE" id="PS51462"/>
    </source>
</evidence>
<dbReference type="SUPFAM" id="SSF55811">
    <property type="entry name" value="Nudix"/>
    <property type="match status" value="1"/>
</dbReference>
<dbReference type="EMBL" id="FO203526">
    <property type="protein sequence ID" value="CCO57524.1"/>
    <property type="molecule type" value="Genomic_DNA"/>
</dbReference>
<organism evidence="4 5">
    <name type="scientific">Vibrio nigripulchritudo</name>
    <dbReference type="NCBI Taxonomy" id="28173"/>
    <lineage>
        <taxon>Bacteria</taxon>
        <taxon>Pseudomonadati</taxon>
        <taxon>Pseudomonadota</taxon>
        <taxon>Gammaproteobacteria</taxon>
        <taxon>Vibrionales</taxon>
        <taxon>Vibrionaceae</taxon>
        <taxon>Vibrio</taxon>
    </lineage>
</organism>
<evidence type="ECO:0000256" key="2">
    <source>
        <dbReference type="ARBA" id="ARBA00022801"/>
    </source>
</evidence>
<keyword evidence="2 4" id="KW-0378">Hydrolase</keyword>
<dbReference type="OrthoDB" id="9804442at2"/>
<reference evidence="4 5" key="1">
    <citation type="journal article" date="2013" name="ISME J.">
        <title>Comparative genomics of pathogenic lineages of Vibrio nigripulchritudo identifies virulence-associated traits.</title>
        <authorList>
            <person name="Goudenege D."/>
            <person name="Labreuche Y."/>
            <person name="Krin E."/>
            <person name="Ansquer D."/>
            <person name="Mangenot S."/>
            <person name="Calteau A."/>
            <person name="Medigue C."/>
            <person name="Mazel D."/>
            <person name="Polz M.F."/>
            <person name="Le Roux F."/>
        </authorList>
    </citation>
    <scope>NUCLEOTIDE SEQUENCE [LARGE SCALE GENOMIC DNA]</scope>
    <source>
        <strain evidence="5">SnF1</strain>
    </source>
</reference>
<dbReference type="AlphaFoldDB" id="U4K4D9"/>
<dbReference type="Gene3D" id="3.90.79.10">
    <property type="entry name" value="Nucleoside Triphosphate Pyrophosphohydrolase"/>
    <property type="match status" value="1"/>
</dbReference>
<sequence>MIAYQYGESRFNYRSAAVIFHQDHVLLHKSSRDDFWSLPGGRVELFEHSDETLPRELKEEIGLDSSVRRLLWHMENFYLYREQKYHELCNYFLVELDTPEAIPFGDSVPGIEEDNDLIFRWFPLSEIDSMTIYPTILKKKLKQIPDSPELLKANELPA</sequence>
<protein>
    <submittedName>
        <fullName evidence="4">Putative NUDIX hydrolase</fullName>
    </submittedName>
</protein>
<dbReference type="InterPro" id="IPR000086">
    <property type="entry name" value="NUDIX_hydrolase_dom"/>
</dbReference>
<name>U4K4D9_9VIBR</name>
<dbReference type="PATRIC" id="fig|1260221.3.peg.1336"/>
<gene>
    <name evidence="4" type="ORF">VIBNI_A1395</name>
</gene>
<dbReference type="PANTHER" id="PTHR43046:SF14">
    <property type="entry name" value="MUTT_NUDIX FAMILY PROTEIN"/>
    <property type="match status" value="1"/>
</dbReference>
<dbReference type="KEGG" id="vni:VIBNI_A1395"/>
<keyword evidence="5" id="KW-1185">Reference proteome</keyword>
<proteinExistence type="predicted"/>
<feature type="domain" description="Nudix hydrolase" evidence="3">
    <location>
        <begin position="10"/>
        <end position="144"/>
    </location>
</feature>
<dbReference type="PROSITE" id="PS00893">
    <property type="entry name" value="NUDIX_BOX"/>
    <property type="match status" value="1"/>
</dbReference>
<comment type="cofactor">
    <cofactor evidence="1">
        <name>Mg(2+)</name>
        <dbReference type="ChEBI" id="CHEBI:18420"/>
    </cofactor>
</comment>
<dbReference type="PROSITE" id="PS51462">
    <property type="entry name" value="NUDIX"/>
    <property type="match status" value="1"/>
</dbReference>
<dbReference type="eggNOG" id="COG1051">
    <property type="taxonomic scope" value="Bacteria"/>
</dbReference>
<evidence type="ECO:0000256" key="1">
    <source>
        <dbReference type="ARBA" id="ARBA00001946"/>
    </source>
</evidence>
<dbReference type="GO" id="GO:0016787">
    <property type="term" value="F:hydrolase activity"/>
    <property type="evidence" value="ECO:0007669"/>
    <property type="project" value="UniProtKB-KW"/>
</dbReference>
<dbReference type="PANTHER" id="PTHR43046">
    <property type="entry name" value="GDP-MANNOSE MANNOSYL HYDROLASE"/>
    <property type="match status" value="1"/>
</dbReference>
<dbReference type="InterPro" id="IPR015797">
    <property type="entry name" value="NUDIX_hydrolase-like_dom_sf"/>
</dbReference>
<dbReference type="Pfam" id="PF00293">
    <property type="entry name" value="NUDIX"/>
    <property type="match status" value="1"/>
</dbReference>